<dbReference type="PANTHER" id="PTHR37331">
    <property type="entry name" value="YALI0F11671P"/>
    <property type="match status" value="1"/>
</dbReference>
<dbReference type="PANTHER" id="PTHR37331:SF1">
    <property type="entry name" value="YALI0F11671P"/>
    <property type="match status" value="1"/>
</dbReference>
<dbReference type="STRING" id="45607.A0A2T0FPZ2"/>
<sequence>MFLSRLARSFSTLRKKPPLYAHENGDKISISFSKNPQATAIGRFPKSDSELLEGLSSELDPFEPMRVLNPKNFEENPEFWPIAQKVLKENIHICPIFSSLATADEAQYFHIYDLRNPPPPNRIPEVDDILGTVEIVDGKIKKNSFEPNAMYRPVSPYGAMAVSEEIAAKLAQALYK</sequence>
<keyword evidence="2" id="KW-1185">Reference proteome</keyword>
<gene>
    <name evidence="1" type="ORF">B9G98_04686</name>
</gene>
<dbReference type="AlphaFoldDB" id="A0A2T0FPZ2"/>
<comment type="caution">
    <text evidence="1">The sequence shown here is derived from an EMBL/GenBank/DDBJ whole genome shotgun (WGS) entry which is preliminary data.</text>
</comment>
<name>A0A2T0FPZ2_9ASCO</name>
<proteinExistence type="predicted"/>
<protein>
    <submittedName>
        <fullName evidence="1">Uncharacterized protein</fullName>
    </submittedName>
</protein>
<dbReference type="OrthoDB" id="5397701at2759"/>
<evidence type="ECO:0000313" key="2">
    <source>
        <dbReference type="Proteomes" id="UP000238350"/>
    </source>
</evidence>
<dbReference type="GeneID" id="36518434"/>
<organism evidence="1 2">
    <name type="scientific">Wickerhamiella sorbophila</name>
    <dbReference type="NCBI Taxonomy" id="45607"/>
    <lineage>
        <taxon>Eukaryota</taxon>
        <taxon>Fungi</taxon>
        <taxon>Dikarya</taxon>
        <taxon>Ascomycota</taxon>
        <taxon>Saccharomycotina</taxon>
        <taxon>Dipodascomycetes</taxon>
        <taxon>Dipodascales</taxon>
        <taxon>Trichomonascaceae</taxon>
        <taxon>Wickerhamiella</taxon>
    </lineage>
</organism>
<dbReference type="Proteomes" id="UP000238350">
    <property type="component" value="Unassembled WGS sequence"/>
</dbReference>
<evidence type="ECO:0000313" key="1">
    <source>
        <dbReference type="EMBL" id="PRT57066.1"/>
    </source>
</evidence>
<dbReference type="EMBL" id="NDIQ01000022">
    <property type="protein sequence ID" value="PRT57066.1"/>
    <property type="molecule type" value="Genomic_DNA"/>
</dbReference>
<dbReference type="RefSeq" id="XP_024667011.1">
    <property type="nucleotide sequence ID" value="XM_024811243.1"/>
</dbReference>
<reference evidence="1 2" key="1">
    <citation type="submission" date="2017-04" db="EMBL/GenBank/DDBJ databases">
        <title>Genome sequencing of [Candida] sorbophila.</title>
        <authorList>
            <person name="Ahn J.O."/>
        </authorList>
    </citation>
    <scope>NUCLEOTIDE SEQUENCE [LARGE SCALE GENOMIC DNA]</scope>
    <source>
        <strain evidence="1 2">DS02</strain>
    </source>
</reference>
<accession>A0A2T0FPZ2</accession>